<dbReference type="Proteomes" id="UP000799778">
    <property type="component" value="Unassembled WGS sequence"/>
</dbReference>
<keyword evidence="1" id="KW-0175">Coiled coil</keyword>
<organism evidence="3 4">
    <name type="scientific">Aaosphaeria arxii CBS 175.79</name>
    <dbReference type="NCBI Taxonomy" id="1450172"/>
    <lineage>
        <taxon>Eukaryota</taxon>
        <taxon>Fungi</taxon>
        <taxon>Dikarya</taxon>
        <taxon>Ascomycota</taxon>
        <taxon>Pezizomycotina</taxon>
        <taxon>Dothideomycetes</taxon>
        <taxon>Pleosporomycetidae</taxon>
        <taxon>Pleosporales</taxon>
        <taxon>Pleosporales incertae sedis</taxon>
        <taxon>Aaosphaeria</taxon>
    </lineage>
</organism>
<gene>
    <name evidence="3" type="ORF">BU24DRAFT_458637</name>
</gene>
<evidence type="ECO:0000256" key="1">
    <source>
        <dbReference type="SAM" id="Coils"/>
    </source>
</evidence>
<dbReference type="SUPFAM" id="SSF57959">
    <property type="entry name" value="Leucine zipper domain"/>
    <property type="match status" value="1"/>
</dbReference>
<keyword evidence="4" id="KW-1185">Reference proteome</keyword>
<dbReference type="OrthoDB" id="5419235at2759"/>
<evidence type="ECO:0000313" key="4">
    <source>
        <dbReference type="Proteomes" id="UP000799778"/>
    </source>
</evidence>
<name>A0A6A5Y0X9_9PLEO</name>
<reference evidence="3" key="1">
    <citation type="journal article" date="2020" name="Stud. Mycol.">
        <title>101 Dothideomycetes genomes: a test case for predicting lifestyles and emergence of pathogens.</title>
        <authorList>
            <person name="Haridas S."/>
            <person name="Albert R."/>
            <person name="Binder M."/>
            <person name="Bloem J."/>
            <person name="Labutti K."/>
            <person name="Salamov A."/>
            <person name="Andreopoulos B."/>
            <person name="Baker S."/>
            <person name="Barry K."/>
            <person name="Bills G."/>
            <person name="Bluhm B."/>
            <person name="Cannon C."/>
            <person name="Castanera R."/>
            <person name="Culley D."/>
            <person name="Daum C."/>
            <person name="Ezra D."/>
            <person name="Gonzalez J."/>
            <person name="Henrissat B."/>
            <person name="Kuo A."/>
            <person name="Liang C."/>
            <person name="Lipzen A."/>
            <person name="Lutzoni F."/>
            <person name="Magnuson J."/>
            <person name="Mondo S."/>
            <person name="Nolan M."/>
            <person name="Ohm R."/>
            <person name="Pangilinan J."/>
            <person name="Park H.-J."/>
            <person name="Ramirez L."/>
            <person name="Alfaro M."/>
            <person name="Sun H."/>
            <person name="Tritt A."/>
            <person name="Yoshinaga Y."/>
            <person name="Zwiers L.-H."/>
            <person name="Turgeon B."/>
            <person name="Goodwin S."/>
            <person name="Spatafora J."/>
            <person name="Crous P."/>
            <person name="Grigoriev I."/>
        </authorList>
    </citation>
    <scope>NUCLEOTIDE SEQUENCE</scope>
    <source>
        <strain evidence="3">CBS 175.79</strain>
    </source>
</reference>
<dbReference type="GeneID" id="54289053"/>
<feature type="coiled-coil region" evidence="1">
    <location>
        <begin position="439"/>
        <end position="466"/>
    </location>
</feature>
<feature type="region of interest" description="Disordered" evidence="2">
    <location>
        <begin position="133"/>
        <end position="198"/>
    </location>
</feature>
<dbReference type="CDD" id="cd12193">
    <property type="entry name" value="bZIP_GCN4"/>
    <property type="match status" value="1"/>
</dbReference>
<accession>A0A6A5Y0X9</accession>
<dbReference type="Gene3D" id="3.30.160.60">
    <property type="entry name" value="Classic Zinc Finger"/>
    <property type="match status" value="1"/>
</dbReference>
<evidence type="ECO:0000313" key="3">
    <source>
        <dbReference type="EMBL" id="KAF2018909.1"/>
    </source>
</evidence>
<feature type="compositionally biased region" description="Low complexity" evidence="2">
    <location>
        <begin position="392"/>
        <end position="404"/>
    </location>
</feature>
<feature type="region of interest" description="Disordered" evidence="2">
    <location>
        <begin position="364"/>
        <end position="406"/>
    </location>
</feature>
<dbReference type="InterPro" id="IPR046347">
    <property type="entry name" value="bZIP_sf"/>
</dbReference>
<feature type="region of interest" description="Disordered" evidence="2">
    <location>
        <begin position="326"/>
        <end position="351"/>
    </location>
</feature>
<evidence type="ECO:0008006" key="5">
    <source>
        <dbReference type="Google" id="ProtNLM"/>
    </source>
</evidence>
<proteinExistence type="predicted"/>
<protein>
    <recommendedName>
        <fullName evidence="5">BZIP domain-containing protein</fullName>
    </recommendedName>
</protein>
<feature type="compositionally biased region" description="Polar residues" evidence="2">
    <location>
        <begin position="155"/>
        <end position="166"/>
    </location>
</feature>
<dbReference type="GO" id="GO:0003700">
    <property type="term" value="F:DNA-binding transcription factor activity"/>
    <property type="evidence" value="ECO:0007669"/>
    <property type="project" value="InterPro"/>
</dbReference>
<feature type="compositionally biased region" description="Low complexity" evidence="2">
    <location>
        <begin position="167"/>
        <end position="197"/>
    </location>
</feature>
<sequence>MLPSPKPTSAWKPYGIVHMPWPGLFAALKRVYSDFGAVDEARQNRRSRSESRLHLEKSNGLQGRSLTIGGVVLGSLSNNPPRFDFTSSITASQQSTWLPSPAPPALRRTLQQSHSEFAIPRVNSDFVLFDQPAQRPQRAPSAPQLHPTFNLGNLYPNSAPSPTAGFQQPPLQQQRPKLQQRPPVPLFSSTTSTSTSTHTDIQQQQLHIATMAGTTHHLRSSMIQRLTSPIDLNTNNSFDSNLGAGLGPAFASNELEWGLTFPASAFTSINDSAAESIRTVSPKEIFGDSLGSAPHSTAFTNLTSPDIGESPYMINDSFETSPLFNPADGLQGGGPDTWYSLFPEQESQSPDIKIPAPAALNLERTPSSQSMARSNSSSANSPAILDSRRKSSVSSSPVINASISKSRRRRGVLPDITVDPNDKVAMKRARNTLAARDSRQRKFDHVNTLEKRNAELEAEVEKWKNIALAHGYNGA</sequence>
<dbReference type="RefSeq" id="XP_033387248.1">
    <property type="nucleotide sequence ID" value="XM_033531656.1"/>
</dbReference>
<dbReference type="EMBL" id="ML978067">
    <property type="protein sequence ID" value="KAF2018909.1"/>
    <property type="molecule type" value="Genomic_DNA"/>
</dbReference>
<feature type="compositionally biased region" description="Low complexity" evidence="2">
    <location>
        <begin position="133"/>
        <end position="144"/>
    </location>
</feature>
<feature type="compositionally biased region" description="Low complexity" evidence="2">
    <location>
        <begin position="367"/>
        <end position="381"/>
    </location>
</feature>
<evidence type="ECO:0000256" key="2">
    <source>
        <dbReference type="SAM" id="MobiDB-lite"/>
    </source>
</evidence>
<dbReference type="AlphaFoldDB" id="A0A6A5Y0X9"/>